<proteinExistence type="predicted"/>
<dbReference type="Pfam" id="PF18186">
    <property type="entry name" value="SLATT_4"/>
    <property type="match status" value="1"/>
</dbReference>
<comment type="caution">
    <text evidence="3">The sequence shown here is derived from an EMBL/GenBank/DDBJ whole genome shotgun (WGS) entry which is preliminary data.</text>
</comment>
<reference evidence="3 4" key="1">
    <citation type="submission" date="2014-04" db="EMBL/GenBank/DDBJ databases">
        <title>Characterization and application of a salt tolerant electro-active bacterium.</title>
        <authorList>
            <person name="Yang L."/>
            <person name="Wei S."/>
            <person name="Tay Q.X.M."/>
        </authorList>
    </citation>
    <scope>NUCLEOTIDE SEQUENCE [LARGE SCALE GENOMIC DNA]</scope>
    <source>
        <strain evidence="3 4">LY1</strain>
    </source>
</reference>
<gene>
    <name evidence="3" type="ORF">EL17_18755</name>
</gene>
<keyword evidence="1" id="KW-0812">Transmembrane</keyword>
<dbReference type="AlphaFoldDB" id="A0A074LEM9"/>
<dbReference type="STRING" id="1048983.EL17_18755"/>
<dbReference type="RefSeq" id="WP_035077929.1">
    <property type="nucleotide sequence ID" value="NZ_JMIH01000026.1"/>
</dbReference>
<sequence length="192" mass="22173">MEQNSQAEKLAQLEILEAQIRECFGRVVYSHKTQEKCADIILTLHKKLKLFLIIISAIVTTSLLIKLFGDHEWALMVGVILSTILFGLNTYMKDYDLGEISQKHTNAANELWDIRETYLSLLTDIKANQLSVNQVIIQRDTLQKRLHNIYSGSPRTNYRAYKQASKSLKENEELTFSDKEIDAFLPKELRKL</sequence>
<name>A0A074LEM9_9BACT</name>
<dbReference type="OrthoDB" id="1099722at2"/>
<protein>
    <submittedName>
        <fullName evidence="3">Membrane protein</fullName>
    </submittedName>
</protein>
<dbReference type="Proteomes" id="UP000027821">
    <property type="component" value="Unassembled WGS sequence"/>
</dbReference>
<evidence type="ECO:0000313" key="3">
    <source>
        <dbReference type="EMBL" id="KEO72242.1"/>
    </source>
</evidence>
<organism evidence="3 4">
    <name type="scientific">Anditalea andensis</name>
    <dbReference type="NCBI Taxonomy" id="1048983"/>
    <lineage>
        <taxon>Bacteria</taxon>
        <taxon>Pseudomonadati</taxon>
        <taxon>Bacteroidota</taxon>
        <taxon>Cytophagia</taxon>
        <taxon>Cytophagales</taxon>
        <taxon>Cytophagaceae</taxon>
        <taxon>Anditalea</taxon>
    </lineage>
</organism>
<feature type="domain" description="SMODS and SLOG-associating 2TM effector" evidence="2">
    <location>
        <begin position="16"/>
        <end position="180"/>
    </location>
</feature>
<keyword evidence="1" id="KW-1133">Transmembrane helix</keyword>
<feature type="transmembrane region" description="Helical" evidence="1">
    <location>
        <begin position="73"/>
        <end position="92"/>
    </location>
</feature>
<keyword evidence="4" id="KW-1185">Reference proteome</keyword>
<dbReference type="eggNOG" id="ENOG5030EDT">
    <property type="taxonomic scope" value="Bacteria"/>
</dbReference>
<keyword evidence="1" id="KW-0472">Membrane</keyword>
<dbReference type="EMBL" id="JMIH01000026">
    <property type="protein sequence ID" value="KEO72242.1"/>
    <property type="molecule type" value="Genomic_DNA"/>
</dbReference>
<evidence type="ECO:0000313" key="4">
    <source>
        <dbReference type="Proteomes" id="UP000027821"/>
    </source>
</evidence>
<feature type="transmembrane region" description="Helical" evidence="1">
    <location>
        <begin position="50"/>
        <end position="67"/>
    </location>
</feature>
<evidence type="ECO:0000256" key="1">
    <source>
        <dbReference type="SAM" id="Phobius"/>
    </source>
</evidence>
<evidence type="ECO:0000259" key="2">
    <source>
        <dbReference type="Pfam" id="PF18186"/>
    </source>
</evidence>
<dbReference type="NCBIfam" id="NF033632">
    <property type="entry name" value="SLATT_4"/>
    <property type="match status" value="1"/>
</dbReference>
<dbReference type="InterPro" id="IPR040811">
    <property type="entry name" value="SLATT_4"/>
</dbReference>
<accession>A0A074LEM9</accession>